<dbReference type="EMBL" id="AEYP01049402">
    <property type="status" value="NOT_ANNOTATED_CDS"/>
    <property type="molecule type" value="Genomic_DNA"/>
</dbReference>
<dbReference type="InParanoid" id="M3XZX6"/>
<dbReference type="AlphaFoldDB" id="M3XZX6"/>
<dbReference type="EMBL" id="AEYP01049400">
    <property type="status" value="NOT_ANNOTATED_CDS"/>
    <property type="molecule type" value="Genomic_DNA"/>
</dbReference>
<feature type="region of interest" description="Disordered" evidence="1">
    <location>
        <begin position="50"/>
        <end position="79"/>
    </location>
</feature>
<evidence type="ECO:0000313" key="2">
    <source>
        <dbReference type="Ensembl" id="ENSMPUP00000004627.1"/>
    </source>
</evidence>
<reference evidence="2" key="1">
    <citation type="submission" date="2024-06" db="UniProtKB">
        <authorList>
            <consortium name="Ensembl"/>
        </authorList>
    </citation>
    <scope>IDENTIFICATION</scope>
</reference>
<protein>
    <submittedName>
        <fullName evidence="2">Uncharacterized protein</fullName>
    </submittedName>
</protein>
<organism evidence="2">
    <name type="scientific">Mustela putorius furo</name>
    <name type="common">European domestic ferret</name>
    <name type="synonym">Mustela furo</name>
    <dbReference type="NCBI Taxonomy" id="9669"/>
    <lineage>
        <taxon>Eukaryota</taxon>
        <taxon>Metazoa</taxon>
        <taxon>Chordata</taxon>
        <taxon>Craniata</taxon>
        <taxon>Vertebrata</taxon>
        <taxon>Euteleostomi</taxon>
        <taxon>Mammalia</taxon>
        <taxon>Eutheria</taxon>
        <taxon>Laurasiatheria</taxon>
        <taxon>Carnivora</taxon>
        <taxon>Caniformia</taxon>
        <taxon>Musteloidea</taxon>
        <taxon>Mustelidae</taxon>
        <taxon>Mustelinae</taxon>
        <taxon>Mustela</taxon>
    </lineage>
</organism>
<accession>M3XZX6</accession>
<evidence type="ECO:0000256" key="1">
    <source>
        <dbReference type="SAM" id="MobiDB-lite"/>
    </source>
</evidence>
<proteinExistence type="predicted"/>
<name>M3XZX6_MUSPF</name>
<dbReference type="HOGENOM" id="CLU_2078431_0_0_1"/>
<dbReference type="Ensembl" id="ENSMPUT00000004708.1">
    <property type="protein sequence ID" value="ENSMPUP00000004627.1"/>
    <property type="gene ID" value="ENSMPUG00000004664.1"/>
</dbReference>
<feature type="compositionally biased region" description="Polar residues" evidence="1">
    <location>
        <begin position="66"/>
        <end position="76"/>
    </location>
</feature>
<sequence length="118" mass="12664">MTLGRCARCAPTLGLWNSPFHSPRPLWEAWIPTPPPKDLTMPSVSVSTLPTVGTVRPHHEMLPIPKTTSQNSTNRVSPEVSAPTYFVRLPECRGEPLGEVAHCPRHSGYSGGGGRGGG</sequence>
<dbReference type="EMBL" id="AEYP01049401">
    <property type="status" value="NOT_ANNOTATED_CDS"/>
    <property type="molecule type" value="Genomic_DNA"/>
</dbReference>